<organism evidence="2">
    <name type="scientific">Nucleocytoviricota sp</name>
    <dbReference type="NCBI Taxonomy" id="2809609"/>
    <lineage>
        <taxon>Viruses</taxon>
        <taxon>Varidnaviria</taxon>
        <taxon>Bamfordvirae</taxon>
        <taxon>Nucleocytoviricota</taxon>
    </lineage>
</organism>
<evidence type="ECO:0000313" key="1">
    <source>
        <dbReference type="EMBL" id="UZT28823.1"/>
    </source>
</evidence>
<evidence type="ECO:0000313" key="2">
    <source>
        <dbReference type="EMBL" id="UZT29161.1"/>
    </source>
</evidence>
<accession>A0A9E8K1C5</accession>
<dbReference type="EMBL" id="OP765507">
    <property type="protein sequence ID" value="UZT28823.1"/>
    <property type="molecule type" value="Genomic_DNA"/>
</dbReference>
<reference evidence="2" key="1">
    <citation type="submission" date="2022-11" db="EMBL/GenBank/DDBJ databases">
        <title>Genomics discovery of giant fungal viruses from subsurface oceanic crustal fluids.</title>
        <authorList>
            <person name="Bhattacharjee A.S."/>
            <person name="Schulz F."/>
            <person name="Woyke T."/>
            <person name="Orcutt B.N."/>
            <person name="Matinez Martinez J."/>
        </authorList>
    </citation>
    <scope>NUCLEOTIDE SEQUENCE</scope>
    <source>
        <strain evidence="1">VSAG1.JdFR</strain>
        <strain evidence="2">VSAG8.JdFR</strain>
    </source>
</reference>
<proteinExistence type="predicted"/>
<dbReference type="EMBL" id="OP765584">
    <property type="protein sequence ID" value="UZT29161.1"/>
    <property type="molecule type" value="Genomic_DNA"/>
</dbReference>
<sequence length="109" mass="12605">MGNICSLLIKNDQENIKKHNLKIATPLYEYPLYEYPYQVDCSNEIPVATPIYEYPHNYQQSNNNYYPKNNGQTIIINNNQPYYNNGLAQIDGFLTGMLVGELIDTDCDF</sequence>
<protein>
    <submittedName>
        <fullName evidence="2">Uncharacterized protein</fullName>
    </submittedName>
</protein>
<name>A0A9E8K1C5_9VIRU</name>